<name>K8ET83_9CHLO</name>
<gene>
    <name evidence="2" type="ORF">Bathy03g00210</name>
</gene>
<feature type="region of interest" description="Disordered" evidence="1">
    <location>
        <begin position="1"/>
        <end position="64"/>
    </location>
</feature>
<keyword evidence="3" id="KW-1185">Reference proteome</keyword>
<dbReference type="Proteomes" id="UP000198341">
    <property type="component" value="Chromosome 3"/>
</dbReference>
<feature type="compositionally biased region" description="Low complexity" evidence="1">
    <location>
        <begin position="47"/>
        <end position="62"/>
    </location>
</feature>
<organism evidence="2 3">
    <name type="scientific">Bathycoccus prasinos</name>
    <dbReference type="NCBI Taxonomy" id="41875"/>
    <lineage>
        <taxon>Eukaryota</taxon>
        <taxon>Viridiplantae</taxon>
        <taxon>Chlorophyta</taxon>
        <taxon>Mamiellophyceae</taxon>
        <taxon>Mamiellales</taxon>
        <taxon>Bathycoccaceae</taxon>
        <taxon>Bathycoccus</taxon>
    </lineage>
</organism>
<dbReference type="AlphaFoldDB" id="K8ET83"/>
<sequence>MVSKMMDDGEEKKSKTTTTTKKSVLERLEPKTKTIRKESRNNSPTTFYNNNNNNYNNYNNNRGGRGRGFFDRGFNSRGGSGGGYRDGGRARLKSSLCNQFPAKKDAATGEVIVRCYGCVIIRVTTTGETSLYRENVESKNYAKALNVMNEHLKKIGFSVTSSNENNTANAEGMDSHIADQEGGGGAPRWNVSGMKKFMLFVEGMTLPPPPSPGPGRGLALLLPTKV</sequence>
<feature type="compositionally biased region" description="Basic and acidic residues" evidence="1">
    <location>
        <begin position="23"/>
        <end position="40"/>
    </location>
</feature>
<dbReference type="GeneID" id="19016559"/>
<protein>
    <submittedName>
        <fullName evidence="2">Uncharacterized protein</fullName>
    </submittedName>
</protein>
<evidence type="ECO:0000313" key="3">
    <source>
        <dbReference type="Proteomes" id="UP000198341"/>
    </source>
</evidence>
<reference evidence="2 3" key="1">
    <citation type="submission" date="2011-10" db="EMBL/GenBank/DDBJ databases">
        <authorList>
            <person name="Genoscope - CEA"/>
        </authorList>
    </citation>
    <scope>NUCLEOTIDE SEQUENCE [LARGE SCALE GENOMIC DNA]</scope>
    <source>
        <strain evidence="2 3">RCC 1105</strain>
    </source>
</reference>
<evidence type="ECO:0000313" key="2">
    <source>
        <dbReference type="EMBL" id="CCO15660.1"/>
    </source>
</evidence>
<evidence type="ECO:0000256" key="1">
    <source>
        <dbReference type="SAM" id="MobiDB-lite"/>
    </source>
</evidence>
<accession>K8ET83</accession>
<dbReference type="KEGG" id="bpg:Bathy03g00210"/>
<feature type="compositionally biased region" description="Basic and acidic residues" evidence="1">
    <location>
        <begin position="1"/>
        <end position="14"/>
    </location>
</feature>
<dbReference type="RefSeq" id="XP_007514223.1">
    <property type="nucleotide sequence ID" value="XM_007514161.1"/>
</dbReference>
<feature type="region of interest" description="Disordered" evidence="1">
    <location>
        <begin position="166"/>
        <end position="185"/>
    </location>
</feature>
<dbReference type="EMBL" id="FO082276">
    <property type="protein sequence ID" value="CCO15660.1"/>
    <property type="molecule type" value="Genomic_DNA"/>
</dbReference>
<proteinExistence type="predicted"/>